<keyword evidence="5" id="KW-0949">S-adenosyl-L-methionine</keyword>
<feature type="domain" description="B12-binding" evidence="9">
    <location>
        <begin position="7"/>
        <end position="131"/>
    </location>
</feature>
<evidence type="ECO:0000256" key="8">
    <source>
        <dbReference type="ARBA" id="ARBA00023014"/>
    </source>
</evidence>
<dbReference type="GO" id="GO:0003824">
    <property type="term" value="F:catalytic activity"/>
    <property type="evidence" value="ECO:0007669"/>
    <property type="project" value="InterPro"/>
</dbReference>
<dbReference type="PANTHER" id="PTHR43409:SF7">
    <property type="entry name" value="BLL1977 PROTEIN"/>
    <property type="match status" value="1"/>
</dbReference>
<evidence type="ECO:0000313" key="12">
    <source>
        <dbReference type="Proteomes" id="UP000000378"/>
    </source>
</evidence>
<dbReference type="KEGG" id="slp:Slip_0515"/>
<dbReference type="OrthoDB" id="9801424at2"/>
<protein>
    <submittedName>
        <fullName evidence="11">Radical SAM domain protein</fullName>
    </submittedName>
</protein>
<evidence type="ECO:0000256" key="1">
    <source>
        <dbReference type="ARBA" id="ARBA00001966"/>
    </source>
</evidence>
<dbReference type="PROSITE" id="PS51332">
    <property type="entry name" value="B12_BINDING"/>
    <property type="match status" value="1"/>
</dbReference>
<evidence type="ECO:0000256" key="3">
    <source>
        <dbReference type="ARBA" id="ARBA00022603"/>
    </source>
</evidence>
<gene>
    <name evidence="11" type="ordered locus">Slip_0515</name>
</gene>
<reference evidence="12" key="1">
    <citation type="journal article" date="2010" name="Stand. Genomic Sci.">
        <title>Complete genome sequence of Syntrophothermus lipocalidus type strain (TGB-C1T).</title>
        <authorList>
            <consortium name="US DOE Joint Genome Institute (JGI-PGF)"/>
            <person name="Djao O."/>
            <person name="Zhang X."/>
            <person name="Lucas S."/>
            <person name="Lapidus A."/>
            <person name="Glavina Del Rio T."/>
            <person name="Nolan M."/>
            <person name="Tice H."/>
            <person name="Cheng J."/>
            <person name="Han C."/>
            <person name="Tapia R."/>
            <person name="Goodwin L."/>
            <person name="Pitluck S."/>
            <person name="Liolios K."/>
            <person name="Ivanova N."/>
            <person name="Mavromatis K."/>
            <person name="Mikhailova N."/>
            <person name="Ovchinnikova G."/>
            <person name="Pati A."/>
            <person name="Brambilla E."/>
            <person name="Chen A."/>
            <person name="Palaniappan K."/>
            <person name="Land M."/>
            <person name="Hauser L."/>
            <person name="Chang Y."/>
            <person name="Jeffries C."/>
            <person name="Rohde M."/>
            <person name="Sikorski J."/>
            <person name="Spring S."/>
            <person name="Goker M."/>
            <person name="Detter J."/>
            <person name="Woyke T."/>
            <person name="Bristow J."/>
            <person name="Eisen J."/>
            <person name="Markowitz V."/>
            <person name="Hugenholtz P."/>
            <person name="Kyrpides N."/>
            <person name="Klenk H."/>
        </authorList>
    </citation>
    <scope>NUCLEOTIDE SEQUENCE [LARGE SCALE GENOMIC DNA]</scope>
    <source>
        <strain evidence="12">DSM 12680 / TGB-C1</strain>
    </source>
</reference>
<evidence type="ECO:0000256" key="5">
    <source>
        <dbReference type="ARBA" id="ARBA00022691"/>
    </source>
</evidence>
<proteinExistence type="predicted"/>
<dbReference type="CDD" id="cd02068">
    <property type="entry name" value="radical_SAM_B12_BD"/>
    <property type="match status" value="1"/>
</dbReference>
<keyword evidence="2" id="KW-0004">4Fe-4S</keyword>
<dbReference type="EMBL" id="CP002048">
    <property type="protein sequence ID" value="ADI01299.1"/>
    <property type="molecule type" value="Genomic_DNA"/>
</dbReference>
<dbReference type="AlphaFoldDB" id="D7CKR4"/>
<evidence type="ECO:0000256" key="2">
    <source>
        <dbReference type="ARBA" id="ARBA00022485"/>
    </source>
</evidence>
<dbReference type="InterPro" id="IPR058240">
    <property type="entry name" value="rSAM_sf"/>
</dbReference>
<dbReference type="HOGENOM" id="CLU_021572_5_1_9"/>
<dbReference type="GO" id="GO:0005829">
    <property type="term" value="C:cytosol"/>
    <property type="evidence" value="ECO:0007669"/>
    <property type="project" value="TreeGrafter"/>
</dbReference>
<dbReference type="InterPro" id="IPR007197">
    <property type="entry name" value="rSAM"/>
</dbReference>
<evidence type="ECO:0000256" key="7">
    <source>
        <dbReference type="ARBA" id="ARBA00023004"/>
    </source>
</evidence>
<dbReference type="PANTHER" id="PTHR43409">
    <property type="entry name" value="ANAEROBIC MAGNESIUM-PROTOPORPHYRIN IX MONOMETHYL ESTER CYCLASE-RELATED"/>
    <property type="match status" value="1"/>
</dbReference>
<dbReference type="SUPFAM" id="SSF102114">
    <property type="entry name" value="Radical SAM enzymes"/>
    <property type="match status" value="1"/>
</dbReference>
<keyword evidence="4" id="KW-0808">Transferase</keyword>
<dbReference type="SFLD" id="SFLDG01082">
    <property type="entry name" value="B12-binding_domain_containing"/>
    <property type="match status" value="1"/>
</dbReference>
<dbReference type="InterPro" id="IPR051198">
    <property type="entry name" value="BchE-like"/>
</dbReference>
<dbReference type="PROSITE" id="PS51918">
    <property type="entry name" value="RADICAL_SAM"/>
    <property type="match status" value="1"/>
</dbReference>
<dbReference type="Gene3D" id="3.80.30.20">
    <property type="entry name" value="tm_1862 like domain"/>
    <property type="match status" value="1"/>
</dbReference>
<keyword evidence="3" id="KW-0489">Methyltransferase</keyword>
<dbReference type="InterPro" id="IPR020612">
    <property type="entry name" value="Methylthiotransferase_CS"/>
</dbReference>
<dbReference type="eggNOG" id="COG1032">
    <property type="taxonomic scope" value="Bacteria"/>
</dbReference>
<evidence type="ECO:0000313" key="11">
    <source>
        <dbReference type="EMBL" id="ADI01299.1"/>
    </source>
</evidence>
<accession>D7CKR4</accession>
<reference evidence="11 12" key="2">
    <citation type="journal article" date="2010" name="Stand. Genomic Sci.">
        <title>Complete genome sequence of Syntrophothermus lipocalidus type strain (TGB-C1).</title>
        <authorList>
            <person name="Djao O.D."/>
            <person name="Zhang X."/>
            <person name="Lucas S."/>
            <person name="Lapidus A."/>
            <person name="Del Rio T.G."/>
            <person name="Nolan M."/>
            <person name="Tice H."/>
            <person name="Cheng J.F."/>
            <person name="Han C."/>
            <person name="Tapia R."/>
            <person name="Goodwin L."/>
            <person name="Pitluck S."/>
            <person name="Liolios K."/>
            <person name="Ivanova N."/>
            <person name="Mavromatis K."/>
            <person name="Mikhailova N."/>
            <person name="Ovchinnikova G."/>
            <person name="Pati A."/>
            <person name="Brambilla E."/>
            <person name="Chen A."/>
            <person name="Palaniappan K."/>
            <person name="Land M."/>
            <person name="Hauser L."/>
            <person name="Chang Y.J."/>
            <person name="Jeffries C.D."/>
            <person name="Rohde M."/>
            <person name="Sikorski J."/>
            <person name="Spring S."/>
            <person name="Goker M."/>
            <person name="Detter J.C."/>
            <person name="Woyke T."/>
            <person name="Bristow J."/>
            <person name="Eisen J.A."/>
            <person name="Markowitz V."/>
            <person name="Hugenholtz P."/>
            <person name="Kyrpides N.C."/>
            <person name="Klenk H.P."/>
        </authorList>
    </citation>
    <scope>NUCLEOTIDE SEQUENCE [LARGE SCALE GENOMIC DNA]</scope>
    <source>
        <strain evidence="12">DSM 12680 / TGB-C1</strain>
    </source>
</reference>
<dbReference type="SFLD" id="SFLDS00029">
    <property type="entry name" value="Radical_SAM"/>
    <property type="match status" value="1"/>
</dbReference>
<dbReference type="SFLD" id="SFLDG01123">
    <property type="entry name" value="methyltransferase_(Class_B)"/>
    <property type="match status" value="1"/>
</dbReference>
<dbReference type="Pfam" id="PF04055">
    <property type="entry name" value="Radical_SAM"/>
    <property type="match status" value="1"/>
</dbReference>
<evidence type="ECO:0000256" key="4">
    <source>
        <dbReference type="ARBA" id="ARBA00022679"/>
    </source>
</evidence>
<evidence type="ECO:0000259" key="10">
    <source>
        <dbReference type="PROSITE" id="PS51918"/>
    </source>
</evidence>
<dbReference type="CDD" id="cd01335">
    <property type="entry name" value="Radical_SAM"/>
    <property type="match status" value="1"/>
</dbReference>
<dbReference type="Proteomes" id="UP000000378">
    <property type="component" value="Chromosome"/>
</dbReference>
<organism evidence="11 12">
    <name type="scientific">Syntrophothermus lipocalidus (strain DSM 12680 / TGB-C1)</name>
    <dbReference type="NCBI Taxonomy" id="643648"/>
    <lineage>
        <taxon>Bacteria</taxon>
        <taxon>Bacillati</taxon>
        <taxon>Bacillota</taxon>
        <taxon>Clostridia</taxon>
        <taxon>Eubacteriales</taxon>
        <taxon>Syntrophomonadaceae</taxon>
        <taxon>Syntrophothermus</taxon>
    </lineage>
</organism>
<dbReference type="Gene3D" id="3.40.50.280">
    <property type="entry name" value="Cobalamin-binding domain"/>
    <property type="match status" value="1"/>
</dbReference>
<keyword evidence="7" id="KW-0408">Iron</keyword>
<dbReference type="InterPro" id="IPR023404">
    <property type="entry name" value="rSAM_horseshoe"/>
</dbReference>
<dbReference type="InterPro" id="IPR034466">
    <property type="entry name" value="Methyltransferase_Class_B"/>
</dbReference>
<dbReference type="GO" id="GO:0046872">
    <property type="term" value="F:metal ion binding"/>
    <property type="evidence" value="ECO:0007669"/>
    <property type="project" value="UniProtKB-KW"/>
</dbReference>
<dbReference type="Pfam" id="PF02310">
    <property type="entry name" value="B12-binding"/>
    <property type="match status" value="1"/>
</dbReference>
<dbReference type="PROSITE" id="PS01278">
    <property type="entry name" value="MTTASE_RADICAL"/>
    <property type="match status" value="1"/>
</dbReference>
<dbReference type="InterPro" id="IPR006638">
    <property type="entry name" value="Elp3/MiaA/NifB-like_rSAM"/>
</dbReference>
<evidence type="ECO:0000256" key="6">
    <source>
        <dbReference type="ARBA" id="ARBA00022723"/>
    </source>
</evidence>
<dbReference type="GO" id="GO:0031419">
    <property type="term" value="F:cobalamin binding"/>
    <property type="evidence" value="ECO:0007669"/>
    <property type="project" value="InterPro"/>
</dbReference>
<comment type="cofactor">
    <cofactor evidence="1">
        <name>[4Fe-4S] cluster</name>
        <dbReference type="ChEBI" id="CHEBI:49883"/>
    </cofactor>
</comment>
<keyword evidence="8" id="KW-0411">Iron-sulfur</keyword>
<name>D7CKR4_SYNLT</name>
<dbReference type="GO" id="GO:0051539">
    <property type="term" value="F:4 iron, 4 sulfur cluster binding"/>
    <property type="evidence" value="ECO:0007669"/>
    <property type="project" value="UniProtKB-KW"/>
</dbReference>
<dbReference type="RefSeq" id="WP_013174701.1">
    <property type="nucleotide sequence ID" value="NC_014220.1"/>
</dbReference>
<keyword evidence="12" id="KW-1185">Reference proteome</keyword>
<sequence length="580" mass="65181">MNITLIEPKPPGKHVFSTVKMPRLGLPILGTILRQQGHHVNLVYGTYRNVKASDLAGTQLVGISATTSTAPYAYRLADFARSQGIAVVMGGPHVSFMPEEALGHCDYVVRMEGDYTFPALVQCLNQGEIPFEVPGISFVHNGEVIHNPAPDWVDIATLPFPHISVFGANRLSTYPVVTSRGCPYDCTFCSVTPMFGHKMRCRSIESIVEELEQYKGKQVFFVDDNFTASPARAKALMRAMIEKNARPRRWFAQVRTESARDDELLSLMRDSGCGYVYVGMESINPKTLKNYNKRQEVSDIEYCVKRFHDYGIMVHGMFVFGSDEDTAETIEETVSFALKNHIDTVQFMILTPLPGTRTFAELEAAGRIFTREWSLYDAHHVVFTPAGMSSYSLQAETQEAFKRFYSLSNLFSNFQVSGWRSVAFRAVGYWLVRKWVRENKHYAQTLLQPGETESRDAFSLIEQPIFKVIHHQLTKIELFTDGVQALAKMTGKINETAASKAVKSFAAALGKACCSIIIDARELTFASDNSLIRFMKTLNRTAGTARHMVVRLPVSADYLFQLMLRYDVEIPSYVIVPSNP</sequence>
<feature type="domain" description="Radical SAM core" evidence="10">
    <location>
        <begin position="167"/>
        <end position="386"/>
    </location>
</feature>
<evidence type="ECO:0000259" key="9">
    <source>
        <dbReference type="PROSITE" id="PS51332"/>
    </source>
</evidence>
<dbReference type="SMART" id="SM00729">
    <property type="entry name" value="Elp3"/>
    <property type="match status" value="1"/>
</dbReference>
<keyword evidence="6" id="KW-0479">Metal-binding</keyword>
<dbReference type="InterPro" id="IPR006158">
    <property type="entry name" value="Cobalamin-bd"/>
</dbReference>